<dbReference type="AlphaFoldDB" id="A0A0J9EFL1"/>
<name>A0A0J9EFL1_9RHOB</name>
<gene>
    <name evidence="1" type="ORF">AIOL_000625</name>
</gene>
<dbReference type="PATRIC" id="fig|1675527.3.peg.683"/>
<evidence type="ECO:0000313" key="2">
    <source>
        <dbReference type="Proteomes" id="UP000037178"/>
    </source>
</evidence>
<reference evidence="1 2" key="1">
    <citation type="submission" date="2015-06" db="EMBL/GenBank/DDBJ databases">
        <title>Draft genome sequence of an Alphaproteobacteria species associated to the Mediterranean sponge Oscarella lobularis.</title>
        <authorList>
            <person name="Jourda C."/>
            <person name="Santini S."/>
            <person name="Claverie J.-M."/>
        </authorList>
    </citation>
    <scope>NUCLEOTIDE SEQUENCE [LARGE SCALE GENOMIC DNA]</scope>
    <source>
        <strain evidence="1">IGS</strain>
    </source>
</reference>
<evidence type="ECO:0000313" key="1">
    <source>
        <dbReference type="EMBL" id="KMW60469.1"/>
    </source>
</evidence>
<dbReference type="EMBL" id="LFTY01000001">
    <property type="protein sequence ID" value="KMW60469.1"/>
    <property type="molecule type" value="Genomic_DNA"/>
</dbReference>
<keyword evidence="2" id="KW-1185">Reference proteome</keyword>
<dbReference type="Proteomes" id="UP000037178">
    <property type="component" value="Unassembled WGS sequence"/>
</dbReference>
<protein>
    <submittedName>
        <fullName evidence="1">Uncharacterized protein</fullName>
    </submittedName>
</protein>
<proteinExistence type="predicted"/>
<organism evidence="1 2">
    <name type="scientific">Candidatus Rhodobacter oscarellae</name>
    <dbReference type="NCBI Taxonomy" id="1675527"/>
    <lineage>
        <taxon>Bacteria</taxon>
        <taxon>Pseudomonadati</taxon>
        <taxon>Pseudomonadota</taxon>
        <taxon>Alphaproteobacteria</taxon>
        <taxon>Rhodobacterales</taxon>
        <taxon>Rhodobacter group</taxon>
        <taxon>Rhodobacter</taxon>
    </lineage>
</organism>
<accession>A0A0J9EFL1</accession>
<sequence>MVVLLLGMSPTDATSKTPNHVFQITEKILIHLTEINERNFSQTNFNPAEKIPALPRHVYFLAREQWRKVQLLRFMNGLDTSSLPGITISEITPGDVLSVTEALLQDIRELGPAYGLADHAASAPLPSGKKPADVYENLLRISAQLDALGIPATVPNDVYRVADTLLSSMERVTSEAGVRVNIDDVAESNGRSPSDVYNAVRDLSEALERVTKENASLAIKNGVLEIPAKNEAVTPSDVIVALNLVLADTVSLMAVQKTSDTLEMASYSGGKTPSDVYRLVRQSHLLIDSMGSGTPSSF</sequence>
<comment type="caution">
    <text evidence="1">The sequence shown here is derived from an EMBL/GenBank/DDBJ whole genome shotgun (WGS) entry which is preliminary data.</text>
</comment>